<dbReference type="EMBL" id="SJPJ01000001">
    <property type="protein sequence ID" value="TWT80775.1"/>
    <property type="molecule type" value="Genomic_DNA"/>
</dbReference>
<organism evidence="5 6">
    <name type="scientific">Novipirellula herctigrandis</name>
    <dbReference type="NCBI Taxonomy" id="2527986"/>
    <lineage>
        <taxon>Bacteria</taxon>
        <taxon>Pseudomonadati</taxon>
        <taxon>Planctomycetota</taxon>
        <taxon>Planctomycetia</taxon>
        <taxon>Pirellulales</taxon>
        <taxon>Pirellulaceae</taxon>
        <taxon>Novipirellula</taxon>
    </lineage>
</organism>
<name>A0A5C5Z0F3_9BACT</name>
<evidence type="ECO:0000259" key="4">
    <source>
        <dbReference type="Pfam" id="PF00884"/>
    </source>
</evidence>
<dbReference type="CDD" id="cd16143">
    <property type="entry name" value="ARS_like"/>
    <property type="match status" value="1"/>
</dbReference>
<keyword evidence="3" id="KW-0732">Signal</keyword>
<dbReference type="RefSeq" id="WP_419194146.1">
    <property type="nucleotide sequence ID" value="NZ_SJPJ01000001.1"/>
</dbReference>
<protein>
    <submittedName>
        <fullName evidence="5">Arylsulfatase</fullName>
        <ecNumber evidence="5">3.1.6.1</ecNumber>
    </submittedName>
</protein>
<comment type="similarity">
    <text evidence="1">Belongs to the sulfatase family.</text>
</comment>
<dbReference type="Gene3D" id="3.40.720.10">
    <property type="entry name" value="Alkaline Phosphatase, subunit A"/>
    <property type="match status" value="1"/>
</dbReference>
<comment type="caution">
    <text evidence="5">The sequence shown here is derived from an EMBL/GenBank/DDBJ whole genome shotgun (WGS) entry which is preliminary data.</text>
</comment>
<proteinExistence type="inferred from homology"/>
<feature type="signal peptide" evidence="3">
    <location>
        <begin position="1"/>
        <end position="27"/>
    </location>
</feature>
<feature type="domain" description="Sulfatase N-terminal" evidence="4">
    <location>
        <begin position="31"/>
        <end position="401"/>
    </location>
</feature>
<evidence type="ECO:0000313" key="5">
    <source>
        <dbReference type="EMBL" id="TWT80775.1"/>
    </source>
</evidence>
<dbReference type="InterPro" id="IPR017850">
    <property type="entry name" value="Alkaline_phosphatase_core_sf"/>
</dbReference>
<keyword evidence="2 5" id="KW-0378">Hydrolase</keyword>
<dbReference type="AlphaFoldDB" id="A0A5C5Z0F3"/>
<accession>A0A5C5Z0F3</accession>
<keyword evidence="6" id="KW-1185">Reference proteome</keyword>
<dbReference type="Pfam" id="PF00884">
    <property type="entry name" value="Sulfatase"/>
    <property type="match status" value="1"/>
</dbReference>
<dbReference type="PANTHER" id="PTHR42693:SF53">
    <property type="entry name" value="ENDO-4-O-SULFATASE"/>
    <property type="match status" value="1"/>
</dbReference>
<feature type="chain" id="PRO_5022913181" evidence="3">
    <location>
        <begin position="28"/>
        <end position="514"/>
    </location>
</feature>
<gene>
    <name evidence="5" type="primary">atsA_47</name>
    <name evidence="5" type="ORF">CA13_22210</name>
</gene>
<evidence type="ECO:0000256" key="1">
    <source>
        <dbReference type="ARBA" id="ARBA00008779"/>
    </source>
</evidence>
<dbReference type="GO" id="GO:0004065">
    <property type="term" value="F:arylsulfatase activity"/>
    <property type="evidence" value="ECO:0007669"/>
    <property type="project" value="UniProtKB-EC"/>
</dbReference>
<dbReference type="InterPro" id="IPR050738">
    <property type="entry name" value="Sulfatase"/>
</dbReference>
<evidence type="ECO:0000256" key="3">
    <source>
        <dbReference type="SAM" id="SignalP"/>
    </source>
</evidence>
<evidence type="ECO:0000256" key="2">
    <source>
        <dbReference type="ARBA" id="ARBA00022801"/>
    </source>
</evidence>
<evidence type="ECO:0000313" key="6">
    <source>
        <dbReference type="Proteomes" id="UP000315010"/>
    </source>
</evidence>
<dbReference type="Proteomes" id="UP000315010">
    <property type="component" value="Unassembled WGS sequence"/>
</dbReference>
<reference evidence="5 6" key="1">
    <citation type="submission" date="2019-02" db="EMBL/GenBank/DDBJ databases">
        <title>Deep-cultivation of Planctomycetes and their phenomic and genomic characterization uncovers novel biology.</title>
        <authorList>
            <person name="Wiegand S."/>
            <person name="Jogler M."/>
            <person name="Boedeker C."/>
            <person name="Pinto D."/>
            <person name="Vollmers J."/>
            <person name="Rivas-Marin E."/>
            <person name="Kohn T."/>
            <person name="Peeters S.H."/>
            <person name="Heuer A."/>
            <person name="Rast P."/>
            <person name="Oberbeckmann S."/>
            <person name="Bunk B."/>
            <person name="Jeske O."/>
            <person name="Meyerdierks A."/>
            <person name="Storesund J.E."/>
            <person name="Kallscheuer N."/>
            <person name="Luecker S."/>
            <person name="Lage O.M."/>
            <person name="Pohl T."/>
            <person name="Merkel B.J."/>
            <person name="Hornburger P."/>
            <person name="Mueller R.-W."/>
            <person name="Bruemmer F."/>
            <person name="Labrenz M."/>
            <person name="Spormann A.M."/>
            <person name="Op Den Camp H."/>
            <person name="Overmann J."/>
            <person name="Amann R."/>
            <person name="Jetten M.S.M."/>
            <person name="Mascher T."/>
            <person name="Medema M.H."/>
            <person name="Devos D.P."/>
            <person name="Kaster A.-K."/>
            <person name="Ovreas L."/>
            <person name="Rohde M."/>
            <person name="Galperin M.Y."/>
            <person name="Jogler C."/>
        </authorList>
    </citation>
    <scope>NUCLEOTIDE SEQUENCE [LARGE SCALE GENOMIC DNA]</scope>
    <source>
        <strain evidence="5 6">CA13</strain>
    </source>
</reference>
<dbReference type="InterPro" id="IPR000917">
    <property type="entry name" value="Sulfatase_N"/>
</dbReference>
<dbReference type="PANTHER" id="PTHR42693">
    <property type="entry name" value="ARYLSULFATASE FAMILY MEMBER"/>
    <property type="match status" value="1"/>
</dbReference>
<dbReference type="EC" id="3.1.6.1" evidence="5"/>
<sequence length="514" mass="57168" precursor="true">MRSPLPKHRLAFLFAVCLMGFSSFCKAAERPNIVLIMADDLGLGDVNYYHEKFQAQKSLVPTPAMDALARDGMWFTDAHSATALCSPTRYCVMSGNMNYRSYAPWGVWGTFRPSPFRAEEATLGRVAKAAAYATGFIGKWHLGGDFLDSKTGEVYRENERNNPDVTVDMTNMVGGGPPSIGFDYSLTLPCGIQGPSYCVYENGTWFPLKQDSKIIFVDEKSAIDPAFVSDKGPGLGDSNWDTREIGKLLSAKAVDFIDEHSGKDPFFLCYWSPQVHLPHCPTDEFDGLKIAGTTPSKHLDTLRDLDQQLARIVKALKANGVYDNTLIVFTSDNGGLNVDKDTEKAGHDSSGEWRGFKNAPHEGGHRVPFVAVWNGKIAKGSVSNEPVINQDMLATMASLLKVKVPADQAMDSLNLLPLLTGEKGFQRREFIMMQAGSKNEVMFRKDGWKLTLKSNHKLTEYKPVALFNLNDNPTEHEEQNKVNNPEHAQQVKEMREEYIRIRESGVRTTPVVRS</sequence>
<dbReference type="SUPFAM" id="SSF53649">
    <property type="entry name" value="Alkaline phosphatase-like"/>
    <property type="match status" value="1"/>
</dbReference>